<feature type="region of interest" description="Disordered" evidence="1">
    <location>
        <begin position="1"/>
        <end position="41"/>
    </location>
</feature>
<sequence length="238" mass="26964">MIRGGFQAAGPVARRSDPCTWPPAAPEVSKRALEPPQASQDDVGELAYRDLMSEDGNTVYTDAIVEFTDGTLAKFTTAEILPNRTLRVTYTDTLYVDAGYDGDNEHKEVTVTDTATYNKGVWRSVNPPKRGVLMVGIWGKNHDGQDYHTRHHVEADVTADEAREHAKKWLSNYLTPQEVERKKHLFSTYIELDDRLKRTVRFFMHWPHGTSEDIDIALETRAQINAPHWRTGPDSTPE</sequence>
<accession>A0AB38D8D1</accession>
<protein>
    <submittedName>
        <fullName evidence="2">Uncharacterized protein</fullName>
    </submittedName>
</protein>
<dbReference type="EMBL" id="FSHM01000020">
    <property type="protein sequence ID" value="SIC28931.1"/>
    <property type="molecule type" value="Genomic_DNA"/>
</dbReference>
<reference evidence="2 3" key="1">
    <citation type="submission" date="2016-11" db="EMBL/GenBank/DDBJ databases">
        <authorList>
            <consortium name="Pathogen Informatics"/>
        </authorList>
    </citation>
    <scope>NUCLEOTIDE SEQUENCE [LARGE SCALE GENOMIC DNA]</scope>
    <source>
        <strain evidence="2 3">104</strain>
    </source>
</reference>
<proteinExistence type="predicted"/>
<evidence type="ECO:0000256" key="1">
    <source>
        <dbReference type="SAM" id="MobiDB-lite"/>
    </source>
</evidence>
<dbReference type="Proteomes" id="UP000185210">
    <property type="component" value="Unassembled WGS sequence"/>
</dbReference>
<comment type="caution">
    <text evidence="2">The sequence shown here is derived from an EMBL/GenBank/DDBJ whole genome shotgun (WGS) entry which is preliminary data.</text>
</comment>
<organism evidence="2 3">
    <name type="scientific">Mycobacteroides abscessus subsp. abscessus</name>
    <dbReference type="NCBI Taxonomy" id="1185650"/>
    <lineage>
        <taxon>Bacteria</taxon>
        <taxon>Bacillati</taxon>
        <taxon>Actinomycetota</taxon>
        <taxon>Actinomycetes</taxon>
        <taxon>Mycobacteriales</taxon>
        <taxon>Mycobacteriaceae</taxon>
        <taxon>Mycobacteroides</taxon>
        <taxon>Mycobacteroides abscessus</taxon>
    </lineage>
</organism>
<evidence type="ECO:0000313" key="3">
    <source>
        <dbReference type="Proteomes" id="UP000185210"/>
    </source>
</evidence>
<name>A0AB38D8D1_9MYCO</name>
<gene>
    <name evidence="2" type="ORF">SAMEA2070301_05710</name>
</gene>
<dbReference type="AlphaFoldDB" id="A0AB38D8D1"/>
<evidence type="ECO:0000313" key="2">
    <source>
        <dbReference type="EMBL" id="SIC28931.1"/>
    </source>
</evidence>